<dbReference type="Proteomes" id="UP000824123">
    <property type="component" value="Unassembled WGS sequence"/>
</dbReference>
<dbReference type="InterPro" id="IPR034154">
    <property type="entry name" value="TOPRIM_DnaG/twinkle"/>
</dbReference>
<dbReference type="SUPFAM" id="SSF56731">
    <property type="entry name" value="DNA primase core"/>
    <property type="match status" value="1"/>
</dbReference>
<proteinExistence type="predicted"/>
<organism evidence="2 3">
    <name type="scientific">Candidatus Fimadaptatus faecigallinarum</name>
    <dbReference type="NCBI Taxonomy" id="2840814"/>
    <lineage>
        <taxon>Bacteria</taxon>
        <taxon>Bacillati</taxon>
        <taxon>Bacillota</taxon>
        <taxon>Clostridia</taxon>
        <taxon>Eubacteriales</taxon>
        <taxon>Candidatus Fimadaptatus</taxon>
    </lineage>
</organism>
<dbReference type="InterPro" id="IPR009270">
    <property type="entry name" value="DUF927"/>
</dbReference>
<accession>A0A9D1LPS7</accession>
<dbReference type="EMBL" id="DVNK01000006">
    <property type="protein sequence ID" value="HIU45819.1"/>
    <property type="molecule type" value="Genomic_DNA"/>
</dbReference>
<evidence type="ECO:0000313" key="3">
    <source>
        <dbReference type="Proteomes" id="UP000824123"/>
    </source>
</evidence>
<reference evidence="2" key="2">
    <citation type="journal article" date="2021" name="PeerJ">
        <title>Extensive microbial diversity within the chicken gut microbiome revealed by metagenomics and culture.</title>
        <authorList>
            <person name="Gilroy R."/>
            <person name="Ravi A."/>
            <person name="Getino M."/>
            <person name="Pursley I."/>
            <person name="Horton D.L."/>
            <person name="Alikhan N.F."/>
            <person name="Baker D."/>
            <person name="Gharbi K."/>
            <person name="Hall N."/>
            <person name="Watson M."/>
            <person name="Adriaenssens E.M."/>
            <person name="Foster-Nyarko E."/>
            <person name="Jarju S."/>
            <person name="Secka A."/>
            <person name="Antonio M."/>
            <person name="Oren A."/>
            <person name="Chaudhuri R.R."/>
            <person name="La Ragione R."/>
            <person name="Hildebrand F."/>
            <person name="Pallen M.J."/>
        </authorList>
    </citation>
    <scope>NUCLEOTIDE SEQUENCE</scope>
    <source>
        <strain evidence="2">ChiSxjej2B14-8506</strain>
    </source>
</reference>
<dbReference type="Gene3D" id="3.40.1360.10">
    <property type="match status" value="1"/>
</dbReference>
<evidence type="ECO:0000259" key="1">
    <source>
        <dbReference type="Pfam" id="PF06048"/>
    </source>
</evidence>
<name>A0A9D1LPS7_9FIRM</name>
<reference evidence="2" key="1">
    <citation type="submission" date="2020-10" db="EMBL/GenBank/DDBJ databases">
        <authorList>
            <person name="Gilroy R."/>
        </authorList>
    </citation>
    <scope>NUCLEOTIDE SEQUENCE</scope>
    <source>
        <strain evidence="2">ChiSxjej2B14-8506</strain>
    </source>
</reference>
<sequence length="807" mass="88693">MGVIDKVYDYTDASGKVLFYVVRIRLQDGKTFRQCRPAHAAQREPVVMGVLDQDKHVLYRLPEVVAAIAEHRPVIVVEGEKDADNLAALGYCATTCSMGAGKWHDACSAQLRDADVYVMGDNDEPGREHAKTVAEALMETAASVHLCDICAICPTLPPKGDISDALAMTPEGLQAQMVNDVLKAAQPCVLTPALKLARAQKLYNDCVRGYGAKNCCIVQYTQDNPEGKQLTTFIALPTRIVERDDGVNVEKSFIVDGWARGGRQLPTVEIPASKFAGLSWITEKWDFAANLAPGNTVRDRVRFIVVEVGARSAAHERVYAHTGWRRIDGKWAYLYQGGAIGADGVSVDLGAGLSSYTLECDSSDGRSASDVAMDQWILRQALPDSIYVPLISAVYLAPLREFLGQAGFIPGFALYLLGTTGTRKSTAAALALSFFGSFNAKSLPASFNDTSNYIRKKAFLLKDAPIVVDDYHPETSLVERRRMESTAQALARAFGDGAERGRMRSDLGLQESMPPRSIAIISGEDMPNIGESGQARFYVVNINRGDIEPGAALSEAQQLARNGTLRRIMRGYIEYIRAHADELPDLLARRYVELRAQATKDIIQAHGRAPETVAHLMLGYELMFKYMRDIDAVDDETAASELQSAWRTLITSSREQSREAADERPTQLYLRAIAEMLQARIVRVKDLNNIDSSDNVKDFIGYKDSSHYYLIPGVAYRYVCKLYADQGSAFPLGERALYKALREYGLLIPGGDGKSTRVKRIGTNTARYITIPLKAIDGDKGPEQLSFVNVTGHDPDNPYENGGTNET</sequence>
<protein>
    <submittedName>
        <fullName evidence="2">DUF927 domain-containing protein</fullName>
    </submittedName>
</protein>
<comment type="caution">
    <text evidence="2">The sequence shown here is derived from an EMBL/GenBank/DDBJ whole genome shotgun (WGS) entry which is preliminary data.</text>
</comment>
<evidence type="ECO:0000313" key="2">
    <source>
        <dbReference type="EMBL" id="HIU45819.1"/>
    </source>
</evidence>
<feature type="domain" description="DUF927" evidence="1">
    <location>
        <begin position="385"/>
        <end position="487"/>
    </location>
</feature>
<dbReference type="CDD" id="cd01029">
    <property type="entry name" value="TOPRIM_primases"/>
    <property type="match status" value="1"/>
</dbReference>
<dbReference type="AlphaFoldDB" id="A0A9D1LPS7"/>
<dbReference type="Pfam" id="PF06048">
    <property type="entry name" value="DUF927"/>
    <property type="match status" value="1"/>
</dbReference>
<gene>
    <name evidence="2" type="ORF">IAC59_00995</name>
</gene>